<dbReference type="InParanoid" id="A0A2H3E7P3"/>
<feature type="region of interest" description="Disordered" evidence="1">
    <location>
        <begin position="90"/>
        <end position="112"/>
    </location>
</feature>
<feature type="region of interest" description="Disordered" evidence="1">
    <location>
        <begin position="140"/>
        <end position="163"/>
    </location>
</feature>
<evidence type="ECO:0000313" key="3">
    <source>
        <dbReference type="Proteomes" id="UP000217790"/>
    </source>
</evidence>
<evidence type="ECO:0000256" key="1">
    <source>
        <dbReference type="SAM" id="MobiDB-lite"/>
    </source>
</evidence>
<gene>
    <name evidence="2" type="ORF">ARMGADRAFT_1069985</name>
</gene>
<reference evidence="3" key="1">
    <citation type="journal article" date="2017" name="Nat. Ecol. Evol.">
        <title>Genome expansion and lineage-specific genetic innovations in the forest pathogenic fungi Armillaria.</title>
        <authorList>
            <person name="Sipos G."/>
            <person name="Prasanna A.N."/>
            <person name="Walter M.C."/>
            <person name="O'Connor E."/>
            <person name="Balint B."/>
            <person name="Krizsan K."/>
            <person name="Kiss B."/>
            <person name="Hess J."/>
            <person name="Varga T."/>
            <person name="Slot J."/>
            <person name="Riley R."/>
            <person name="Boka B."/>
            <person name="Rigling D."/>
            <person name="Barry K."/>
            <person name="Lee J."/>
            <person name="Mihaltcheva S."/>
            <person name="LaButti K."/>
            <person name="Lipzen A."/>
            <person name="Waldron R."/>
            <person name="Moloney N.M."/>
            <person name="Sperisen C."/>
            <person name="Kredics L."/>
            <person name="Vagvoelgyi C."/>
            <person name="Patrignani A."/>
            <person name="Fitzpatrick D."/>
            <person name="Nagy I."/>
            <person name="Doyle S."/>
            <person name="Anderson J.B."/>
            <person name="Grigoriev I.V."/>
            <person name="Gueldener U."/>
            <person name="Muensterkoetter M."/>
            <person name="Nagy L.G."/>
        </authorList>
    </citation>
    <scope>NUCLEOTIDE SEQUENCE [LARGE SCALE GENOMIC DNA]</scope>
    <source>
        <strain evidence="3">Ar21-2</strain>
    </source>
</reference>
<dbReference type="AlphaFoldDB" id="A0A2H3E7P3"/>
<protein>
    <submittedName>
        <fullName evidence="2">Uncharacterized protein</fullName>
    </submittedName>
</protein>
<evidence type="ECO:0000313" key="2">
    <source>
        <dbReference type="EMBL" id="PBL03450.1"/>
    </source>
</evidence>
<accession>A0A2H3E7P3</accession>
<name>A0A2H3E7P3_ARMGA</name>
<sequence length="209" mass="23531">MSYRYIALAAADLFGKRSRNCSDRPVTRYAGWGFKTFNVQLWFYEIVINLEQIFALKCNNWEPLRSLLSGRRSVVLRQFPHPATYLSMQQRATSPPGIAHAGTDATDDSRVSNDTRSVIENTSISSGNDSIHNANPVVEMNGNSPAVHSDLAGNPRKQARDRRCSSPYLSTCLYTNRSDAIRVTQKPEDENKRARQPKIPTPLTLMRDT</sequence>
<proteinExistence type="predicted"/>
<keyword evidence="3" id="KW-1185">Reference proteome</keyword>
<feature type="region of interest" description="Disordered" evidence="1">
    <location>
        <begin position="184"/>
        <end position="209"/>
    </location>
</feature>
<dbReference type="Proteomes" id="UP000217790">
    <property type="component" value="Unassembled WGS sequence"/>
</dbReference>
<organism evidence="2 3">
    <name type="scientific">Armillaria gallica</name>
    <name type="common">Bulbous honey fungus</name>
    <name type="synonym">Armillaria bulbosa</name>
    <dbReference type="NCBI Taxonomy" id="47427"/>
    <lineage>
        <taxon>Eukaryota</taxon>
        <taxon>Fungi</taxon>
        <taxon>Dikarya</taxon>
        <taxon>Basidiomycota</taxon>
        <taxon>Agaricomycotina</taxon>
        <taxon>Agaricomycetes</taxon>
        <taxon>Agaricomycetidae</taxon>
        <taxon>Agaricales</taxon>
        <taxon>Marasmiineae</taxon>
        <taxon>Physalacriaceae</taxon>
        <taxon>Armillaria</taxon>
    </lineage>
</organism>
<dbReference type="EMBL" id="KZ293644">
    <property type="protein sequence ID" value="PBL03450.1"/>
    <property type="molecule type" value="Genomic_DNA"/>
</dbReference>